<evidence type="ECO:0000256" key="10">
    <source>
        <dbReference type="PROSITE-ProRule" id="PRU01193"/>
    </source>
</evidence>
<dbReference type="Pfam" id="PF03471">
    <property type="entry name" value="CorC_HlyC"/>
    <property type="match status" value="1"/>
</dbReference>
<keyword evidence="8 10" id="KW-0472">Membrane</keyword>
<proteinExistence type="inferred from homology"/>
<evidence type="ECO:0000256" key="2">
    <source>
        <dbReference type="ARBA" id="ARBA00006337"/>
    </source>
</evidence>
<dbReference type="Gene3D" id="3.10.580.10">
    <property type="entry name" value="CBS-domain"/>
    <property type="match status" value="1"/>
</dbReference>
<evidence type="ECO:0000256" key="5">
    <source>
        <dbReference type="ARBA" id="ARBA00022737"/>
    </source>
</evidence>
<keyword evidence="5" id="KW-0677">Repeat</keyword>
<feature type="domain" description="CBS" evidence="12">
    <location>
        <begin position="288"/>
        <end position="344"/>
    </location>
</feature>
<accession>A0ABT9CGR5</accession>
<evidence type="ECO:0000256" key="1">
    <source>
        <dbReference type="ARBA" id="ARBA00004651"/>
    </source>
</evidence>
<evidence type="ECO:0000313" key="15">
    <source>
        <dbReference type="Proteomes" id="UP001240171"/>
    </source>
</evidence>
<keyword evidence="4 10" id="KW-0812">Transmembrane</keyword>
<gene>
    <name evidence="14" type="ORF">Q5741_11945</name>
</gene>
<comment type="similarity">
    <text evidence="2">Belongs to the UPF0053 family.</text>
</comment>
<evidence type="ECO:0000259" key="12">
    <source>
        <dbReference type="PROSITE" id="PS51371"/>
    </source>
</evidence>
<dbReference type="InterPro" id="IPR036318">
    <property type="entry name" value="FAD-bd_PCMH-like_sf"/>
</dbReference>
<keyword evidence="3" id="KW-1003">Cell membrane</keyword>
<organism evidence="14 15">
    <name type="scientific">Paenibacillus lacisoli</name>
    <dbReference type="NCBI Taxonomy" id="3064525"/>
    <lineage>
        <taxon>Bacteria</taxon>
        <taxon>Bacillati</taxon>
        <taxon>Bacillota</taxon>
        <taxon>Bacilli</taxon>
        <taxon>Bacillales</taxon>
        <taxon>Paenibacillaceae</taxon>
        <taxon>Paenibacillus</taxon>
    </lineage>
</organism>
<dbReference type="PROSITE" id="PS51846">
    <property type="entry name" value="CNNM"/>
    <property type="match status" value="1"/>
</dbReference>
<protein>
    <submittedName>
        <fullName evidence="14">Hemolysin family protein</fullName>
    </submittedName>
</protein>
<evidence type="ECO:0000256" key="9">
    <source>
        <dbReference type="PROSITE-ProRule" id="PRU00703"/>
    </source>
</evidence>
<dbReference type="SUPFAM" id="SSF54631">
    <property type="entry name" value="CBS-domain pair"/>
    <property type="match status" value="1"/>
</dbReference>
<dbReference type="CDD" id="cd04590">
    <property type="entry name" value="CBS_pair_CorC_HlyC_assoc"/>
    <property type="match status" value="1"/>
</dbReference>
<dbReference type="Pfam" id="PF01595">
    <property type="entry name" value="CNNM"/>
    <property type="match status" value="1"/>
</dbReference>
<dbReference type="PROSITE" id="PS51371">
    <property type="entry name" value="CBS"/>
    <property type="match status" value="1"/>
</dbReference>
<comment type="subcellular location">
    <subcellularLocation>
        <location evidence="1">Cell membrane</location>
        <topology evidence="1">Multi-pass membrane protein</topology>
    </subcellularLocation>
</comment>
<comment type="caution">
    <text evidence="14">The sequence shown here is derived from an EMBL/GenBank/DDBJ whole genome shotgun (WGS) entry which is preliminary data.</text>
</comment>
<dbReference type="InterPro" id="IPR046342">
    <property type="entry name" value="CBS_dom_sf"/>
</dbReference>
<evidence type="ECO:0000259" key="13">
    <source>
        <dbReference type="PROSITE" id="PS51846"/>
    </source>
</evidence>
<dbReference type="Proteomes" id="UP001240171">
    <property type="component" value="Unassembled WGS sequence"/>
</dbReference>
<dbReference type="InterPro" id="IPR000644">
    <property type="entry name" value="CBS_dom"/>
</dbReference>
<dbReference type="PANTHER" id="PTHR43099:SF2">
    <property type="entry name" value="UPF0053 PROTEIN YRKA"/>
    <property type="match status" value="1"/>
</dbReference>
<dbReference type="InterPro" id="IPR016169">
    <property type="entry name" value="FAD-bd_PCMH_sub2"/>
</dbReference>
<evidence type="ECO:0000256" key="11">
    <source>
        <dbReference type="SAM" id="Phobius"/>
    </source>
</evidence>
<evidence type="ECO:0000256" key="6">
    <source>
        <dbReference type="ARBA" id="ARBA00022989"/>
    </source>
</evidence>
<dbReference type="Gene3D" id="3.30.465.10">
    <property type="match status" value="1"/>
</dbReference>
<dbReference type="InterPro" id="IPR051676">
    <property type="entry name" value="UPF0053_domain"/>
</dbReference>
<keyword evidence="7 9" id="KW-0129">CBS domain</keyword>
<evidence type="ECO:0000313" key="14">
    <source>
        <dbReference type="EMBL" id="MDO7907122.1"/>
    </source>
</evidence>
<evidence type="ECO:0000256" key="3">
    <source>
        <dbReference type="ARBA" id="ARBA00022475"/>
    </source>
</evidence>
<dbReference type="EMBL" id="JAUQTB010000006">
    <property type="protein sequence ID" value="MDO7907122.1"/>
    <property type="molecule type" value="Genomic_DNA"/>
</dbReference>
<dbReference type="PANTHER" id="PTHR43099">
    <property type="entry name" value="UPF0053 PROTEIN YRKA"/>
    <property type="match status" value="1"/>
</dbReference>
<sequence length="450" mass="50395">METVNIILVILLIACTAFFVASEYSIIRVRVSRINQLVAEGNKNAAAVKNIISRLDEFLSACQLGTTLTSMALGWLGESTVEELLHPVFSLFHLPGSIESILSFLIAFLILTYLEVVIGELVPKTFAIQVAEPMALFFARPLTVFYKITYPFNWILSRSSRLITGVFGIKPVSEEDAALSEAELRIALSEGYRSGEITPTEYRYLNNVFDFDDRAAREIMVPRTGIVAIAHDATAADFLTEIDAKAYDFLPVAMEGDRDQIVGLLHVKETLHQIARRQQGPEQPIAPYIQPILQVIETIQARDLLAQMQKRRIPVAVLLDEYGGTSGMVTLEDIMEEIVGDIPSYSDPKSEATPLISKESDNRYLFSSQVLIHDVNRLLGTDMENSEVFTLGGWMLSRKFDLREGERMQVDEWTLTALEKQGHRLGRIEAVRVNEGERLKKTGDPADKNQ</sequence>
<name>A0ABT9CGR5_9BACL</name>
<keyword evidence="6 10" id="KW-1133">Transmembrane helix</keyword>
<evidence type="ECO:0000256" key="4">
    <source>
        <dbReference type="ARBA" id="ARBA00022692"/>
    </source>
</evidence>
<keyword evidence="15" id="KW-1185">Reference proteome</keyword>
<feature type="domain" description="CNNM transmembrane" evidence="13">
    <location>
        <begin position="1"/>
        <end position="201"/>
    </location>
</feature>
<dbReference type="Pfam" id="PF00571">
    <property type="entry name" value="CBS"/>
    <property type="match status" value="1"/>
</dbReference>
<dbReference type="InterPro" id="IPR005170">
    <property type="entry name" value="Transptr-assoc_dom"/>
</dbReference>
<dbReference type="SUPFAM" id="SSF56176">
    <property type="entry name" value="FAD-binding/transporter-associated domain-like"/>
    <property type="match status" value="1"/>
</dbReference>
<dbReference type="RefSeq" id="WP_305024329.1">
    <property type="nucleotide sequence ID" value="NZ_JAUQTB010000006.1"/>
</dbReference>
<feature type="transmembrane region" description="Helical" evidence="11">
    <location>
        <begin position="97"/>
        <end position="118"/>
    </location>
</feature>
<dbReference type="SMART" id="SM01091">
    <property type="entry name" value="CorC_HlyC"/>
    <property type="match status" value="1"/>
</dbReference>
<evidence type="ECO:0000256" key="7">
    <source>
        <dbReference type="ARBA" id="ARBA00023122"/>
    </source>
</evidence>
<reference evidence="14 15" key="1">
    <citation type="submission" date="2023-07" db="EMBL/GenBank/DDBJ databases">
        <title>Paenibacillus sp. JX-17 nov. isolated from soil.</title>
        <authorList>
            <person name="Wan Y."/>
            <person name="Liu B."/>
        </authorList>
    </citation>
    <scope>NUCLEOTIDE SEQUENCE [LARGE SCALE GENOMIC DNA]</scope>
    <source>
        <strain evidence="14 15">JX-17</strain>
    </source>
</reference>
<evidence type="ECO:0000256" key="8">
    <source>
        <dbReference type="ARBA" id="ARBA00023136"/>
    </source>
</evidence>
<dbReference type="InterPro" id="IPR002550">
    <property type="entry name" value="CNNM"/>
</dbReference>
<dbReference type="InterPro" id="IPR044751">
    <property type="entry name" value="Ion_transp-like_CBS"/>
</dbReference>
<feature type="transmembrane region" description="Helical" evidence="11">
    <location>
        <begin position="6"/>
        <end position="27"/>
    </location>
</feature>